<sequence length="499" mass="54405">MAHREKASHLGPFKPTLILHGGAGALSRANLPSELWTRYHASLSRYLAVTRELLNSGSTALDAACHAVALLEDDVLYNCGRGSVFTERGTIEMEASVMVCSVDPGGPPAGSIKRGAAVSLIRNTRHPILLAKEVLVTADEDGGMGGTSTMHCHLSGRDVEEWGWAEKALEKKPDHWFWTQRRWEEHRRGLHQQSSYNFADLIASVDPLSEQLHQEDDGLDGVREIPSQGTVGAVCMDSWGNLAVATSTGGLTNKKAGRIGDTPTAGSGFWAESWDEDTYNNRAPFRSTQGAQPPLVTLVGRMPVLYQLVTQTSNLLGSCLSPTESDEEHQQYRAEAPAPAYTAYKSPPLLPRYDTSTQQPIRHRRHALAMSGTGNGDSFIRVNACRTVASICRLDYPSPPLAEAMRVIAGPKGELQRSAGDRWGKTGEGQGGMIGIEVIDEQEPDVECGVDSKGETKSKKKTGRVAFDFNCGGLFRAYYEVDEKTGTEEPKVMVFKEEY</sequence>
<dbReference type="EMBL" id="JAPDRK010000009">
    <property type="protein sequence ID" value="KAJ9608785.1"/>
    <property type="molecule type" value="Genomic_DNA"/>
</dbReference>
<proteinExistence type="predicted"/>
<dbReference type="Pfam" id="PF01112">
    <property type="entry name" value="Asparaginase_2"/>
    <property type="match status" value="1"/>
</dbReference>
<evidence type="ECO:0000256" key="1">
    <source>
        <dbReference type="PIRSR" id="PIRSR600246-1"/>
    </source>
</evidence>
<keyword evidence="4" id="KW-1185">Reference proteome</keyword>
<gene>
    <name evidence="3" type="ORF">H2200_006556</name>
</gene>
<dbReference type="Gene3D" id="3.60.20.30">
    <property type="entry name" value="(Glycosyl)asparaginase"/>
    <property type="match status" value="1"/>
</dbReference>
<accession>A0AA38X8K0</accession>
<protein>
    <recommendedName>
        <fullName evidence="5">Asparaginase</fullName>
    </recommendedName>
</protein>
<dbReference type="InterPro" id="IPR029055">
    <property type="entry name" value="Ntn_hydrolases_N"/>
</dbReference>
<evidence type="ECO:0000256" key="2">
    <source>
        <dbReference type="PIRSR" id="PIRSR600246-3"/>
    </source>
</evidence>
<evidence type="ECO:0000313" key="4">
    <source>
        <dbReference type="Proteomes" id="UP001172673"/>
    </source>
</evidence>
<dbReference type="GO" id="GO:0005737">
    <property type="term" value="C:cytoplasm"/>
    <property type="evidence" value="ECO:0007669"/>
    <property type="project" value="TreeGrafter"/>
</dbReference>
<dbReference type="PANTHER" id="PTHR10188">
    <property type="entry name" value="L-ASPARAGINASE"/>
    <property type="match status" value="1"/>
</dbReference>
<dbReference type="CDD" id="cd04701">
    <property type="entry name" value="Asparaginase_2"/>
    <property type="match status" value="1"/>
</dbReference>
<dbReference type="AlphaFoldDB" id="A0AA38X8K0"/>
<dbReference type="InterPro" id="IPR000246">
    <property type="entry name" value="Peptidase_T2"/>
</dbReference>
<name>A0AA38X8K0_9EURO</name>
<organism evidence="3 4">
    <name type="scientific">Cladophialophora chaetospira</name>
    <dbReference type="NCBI Taxonomy" id="386627"/>
    <lineage>
        <taxon>Eukaryota</taxon>
        <taxon>Fungi</taxon>
        <taxon>Dikarya</taxon>
        <taxon>Ascomycota</taxon>
        <taxon>Pezizomycotina</taxon>
        <taxon>Eurotiomycetes</taxon>
        <taxon>Chaetothyriomycetidae</taxon>
        <taxon>Chaetothyriales</taxon>
        <taxon>Herpotrichiellaceae</taxon>
        <taxon>Cladophialophora</taxon>
    </lineage>
</organism>
<evidence type="ECO:0000313" key="3">
    <source>
        <dbReference type="EMBL" id="KAJ9608785.1"/>
    </source>
</evidence>
<evidence type="ECO:0008006" key="5">
    <source>
        <dbReference type="Google" id="ProtNLM"/>
    </source>
</evidence>
<dbReference type="PANTHER" id="PTHR10188:SF43">
    <property type="entry name" value="ASPARAGINASE (EUROFUNG)"/>
    <property type="match status" value="1"/>
</dbReference>
<reference evidence="3" key="1">
    <citation type="submission" date="2022-10" db="EMBL/GenBank/DDBJ databases">
        <title>Culturing micro-colonial fungi from biological soil crusts in the Mojave desert and describing Neophaeococcomyces mojavensis, and introducing the new genera and species Taxawa tesnikishii.</title>
        <authorList>
            <person name="Kurbessoian T."/>
            <person name="Stajich J.E."/>
        </authorList>
    </citation>
    <scope>NUCLEOTIDE SEQUENCE</scope>
    <source>
        <strain evidence="3">TK_41</strain>
    </source>
</reference>
<dbReference type="SUPFAM" id="SSF56235">
    <property type="entry name" value="N-terminal nucleophile aminohydrolases (Ntn hydrolases)"/>
    <property type="match status" value="1"/>
</dbReference>
<dbReference type="GO" id="GO:0016787">
    <property type="term" value="F:hydrolase activity"/>
    <property type="evidence" value="ECO:0007669"/>
    <property type="project" value="InterPro"/>
</dbReference>
<feature type="active site" description="Nucleophile" evidence="1">
    <location>
        <position position="230"/>
    </location>
</feature>
<comment type="caution">
    <text evidence="3">The sequence shown here is derived from an EMBL/GenBank/DDBJ whole genome shotgun (WGS) entry which is preliminary data.</text>
</comment>
<feature type="site" description="Cleavage; by autolysis" evidence="2">
    <location>
        <begin position="229"/>
        <end position="230"/>
    </location>
</feature>
<dbReference type="Proteomes" id="UP001172673">
    <property type="component" value="Unassembled WGS sequence"/>
</dbReference>